<reference evidence="1 2" key="1">
    <citation type="submission" date="2021-06" db="EMBL/GenBank/DDBJ databases">
        <authorList>
            <person name="Palmer J.M."/>
        </authorList>
    </citation>
    <scope>NUCLEOTIDE SEQUENCE [LARGE SCALE GENOMIC DNA]</scope>
    <source>
        <strain evidence="1 2">CL_MEX2019</strain>
        <tissue evidence="1">Muscle</tissue>
    </source>
</reference>
<protein>
    <submittedName>
        <fullName evidence="1">Uncharacterized protein</fullName>
    </submittedName>
</protein>
<sequence length="128" mass="14680">MWLGCLAEIRRDVSEKDFAWMAAYSRLLQYWYVPFSINGAFTDAVQVTHAMDTNTPHTSQMLAFELCPDSNLDSASPLWSEGHDMHHFQKQFEMWTLQTKAHFPLCISLSQMSSGPEEAAAFRVNIIF</sequence>
<accession>A0ABU7CSC7</accession>
<evidence type="ECO:0000313" key="1">
    <source>
        <dbReference type="EMBL" id="MED6265115.1"/>
    </source>
</evidence>
<organism evidence="1 2">
    <name type="scientific">Characodon lateralis</name>
    <dbReference type="NCBI Taxonomy" id="208331"/>
    <lineage>
        <taxon>Eukaryota</taxon>
        <taxon>Metazoa</taxon>
        <taxon>Chordata</taxon>
        <taxon>Craniata</taxon>
        <taxon>Vertebrata</taxon>
        <taxon>Euteleostomi</taxon>
        <taxon>Actinopterygii</taxon>
        <taxon>Neopterygii</taxon>
        <taxon>Teleostei</taxon>
        <taxon>Neoteleostei</taxon>
        <taxon>Acanthomorphata</taxon>
        <taxon>Ovalentaria</taxon>
        <taxon>Atherinomorphae</taxon>
        <taxon>Cyprinodontiformes</taxon>
        <taxon>Goodeidae</taxon>
        <taxon>Characodon</taxon>
    </lineage>
</organism>
<name>A0ABU7CSC7_9TELE</name>
<evidence type="ECO:0000313" key="2">
    <source>
        <dbReference type="Proteomes" id="UP001352852"/>
    </source>
</evidence>
<comment type="caution">
    <text evidence="1">The sequence shown here is derived from an EMBL/GenBank/DDBJ whole genome shotgun (WGS) entry which is preliminary data.</text>
</comment>
<keyword evidence="2" id="KW-1185">Reference proteome</keyword>
<gene>
    <name evidence="1" type="ORF">CHARACLAT_022137</name>
</gene>
<dbReference type="Proteomes" id="UP001352852">
    <property type="component" value="Unassembled WGS sequence"/>
</dbReference>
<proteinExistence type="predicted"/>
<dbReference type="EMBL" id="JAHUTJ010002221">
    <property type="protein sequence ID" value="MED6265115.1"/>
    <property type="molecule type" value="Genomic_DNA"/>
</dbReference>